<dbReference type="InterPro" id="IPR024596">
    <property type="entry name" value="RNApol_su_b/EpuA"/>
</dbReference>
<evidence type="ECO:0000256" key="1">
    <source>
        <dbReference type="SAM" id="Phobius"/>
    </source>
</evidence>
<dbReference type="RefSeq" id="WP_277568242.1">
    <property type="nucleotide sequence ID" value="NZ_JAPDHZ010000006.1"/>
</dbReference>
<organism evidence="2 3">
    <name type="scientific">Cohnella ginsengisoli</name>
    <dbReference type="NCBI Taxonomy" id="425004"/>
    <lineage>
        <taxon>Bacteria</taxon>
        <taxon>Bacillati</taxon>
        <taxon>Bacillota</taxon>
        <taxon>Bacilli</taxon>
        <taxon>Bacillales</taxon>
        <taxon>Paenibacillaceae</taxon>
        <taxon>Cohnella</taxon>
    </lineage>
</organism>
<reference evidence="2 3" key="1">
    <citation type="submission" date="2022-10" db="EMBL/GenBank/DDBJ databases">
        <title>Comparative genomic analysis of Cohnella hashimotonis sp. nov., isolated from the International Space Station.</title>
        <authorList>
            <person name="Simpson A."/>
            <person name="Venkateswaran K."/>
        </authorList>
    </citation>
    <scope>NUCLEOTIDE SEQUENCE [LARGE SCALE GENOMIC DNA]</scope>
    <source>
        <strain evidence="2 3">DSM 18997</strain>
    </source>
</reference>
<evidence type="ECO:0000313" key="2">
    <source>
        <dbReference type="EMBL" id="MDG0794506.1"/>
    </source>
</evidence>
<name>A0A9X4KMM7_9BACL</name>
<keyword evidence="1" id="KW-1133">Transmembrane helix</keyword>
<dbReference type="GO" id="GO:0000428">
    <property type="term" value="C:DNA-directed RNA polymerase complex"/>
    <property type="evidence" value="ECO:0007669"/>
    <property type="project" value="UniProtKB-KW"/>
</dbReference>
<accession>A0A9X4KMM7</accession>
<keyword evidence="2" id="KW-0240">DNA-directed RNA polymerase</keyword>
<feature type="transmembrane region" description="Helical" evidence="1">
    <location>
        <begin position="21"/>
        <end position="51"/>
    </location>
</feature>
<dbReference type="Pfam" id="PF11772">
    <property type="entry name" value="EpuA"/>
    <property type="match status" value="1"/>
</dbReference>
<dbReference type="EMBL" id="JAPDHZ010000006">
    <property type="protein sequence ID" value="MDG0794506.1"/>
    <property type="molecule type" value="Genomic_DNA"/>
</dbReference>
<keyword evidence="1" id="KW-0812">Transmembrane</keyword>
<keyword evidence="1" id="KW-0472">Membrane</keyword>
<gene>
    <name evidence="2" type="ORF">OMP38_29470</name>
</gene>
<dbReference type="Proteomes" id="UP001153387">
    <property type="component" value="Unassembled WGS sequence"/>
</dbReference>
<keyword evidence="3" id="KW-1185">Reference proteome</keyword>
<keyword evidence="2" id="KW-0804">Transcription</keyword>
<comment type="caution">
    <text evidence="2">The sequence shown here is derived from an EMBL/GenBank/DDBJ whole genome shotgun (WGS) entry which is preliminary data.</text>
</comment>
<dbReference type="AlphaFoldDB" id="A0A9X4KMM7"/>
<sequence length="77" mass="8831">MSATKRPTDKKQRSAGRLMMLIVWTSVKIVFIPLLCIVALLAGLGIGYVVLGKQEWSDVFDWNTWKHMYDLIFEGSR</sequence>
<evidence type="ECO:0000313" key="3">
    <source>
        <dbReference type="Proteomes" id="UP001153387"/>
    </source>
</evidence>
<proteinExistence type="predicted"/>
<protein>
    <submittedName>
        <fullName evidence="2">DNA-directed RNA polymerase subunit beta</fullName>
    </submittedName>
</protein>